<accession>A0A8J3ISP2</accession>
<feature type="domain" description="Histidine kinase/HSP90-like ATPase" evidence="12">
    <location>
        <begin position="329"/>
        <end position="420"/>
    </location>
</feature>
<dbReference type="SUPFAM" id="SSF55874">
    <property type="entry name" value="ATPase domain of HSP90 chaperone/DNA topoisomerase II/histidine kinase"/>
    <property type="match status" value="1"/>
</dbReference>
<dbReference type="GO" id="GO:0016020">
    <property type="term" value="C:membrane"/>
    <property type="evidence" value="ECO:0007669"/>
    <property type="project" value="InterPro"/>
</dbReference>
<dbReference type="GO" id="GO:0005524">
    <property type="term" value="F:ATP binding"/>
    <property type="evidence" value="ECO:0007669"/>
    <property type="project" value="UniProtKB-KW"/>
</dbReference>
<evidence type="ECO:0000256" key="3">
    <source>
        <dbReference type="ARBA" id="ARBA00022553"/>
    </source>
</evidence>
<evidence type="ECO:0000256" key="11">
    <source>
        <dbReference type="SAM" id="Phobius"/>
    </source>
</evidence>
<dbReference type="PANTHER" id="PTHR24421">
    <property type="entry name" value="NITRATE/NITRITE SENSOR PROTEIN NARX-RELATED"/>
    <property type="match status" value="1"/>
</dbReference>
<keyword evidence="11" id="KW-0472">Membrane</keyword>
<keyword evidence="3" id="KW-0597">Phosphoprotein</keyword>
<evidence type="ECO:0000256" key="6">
    <source>
        <dbReference type="ARBA" id="ARBA00022777"/>
    </source>
</evidence>
<evidence type="ECO:0000256" key="1">
    <source>
        <dbReference type="ARBA" id="ARBA00000085"/>
    </source>
</evidence>
<dbReference type="Gene3D" id="1.20.5.1930">
    <property type="match status" value="1"/>
</dbReference>
<evidence type="ECO:0000256" key="5">
    <source>
        <dbReference type="ARBA" id="ARBA00022741"/>
    </source>
</evidence>
<dbReference type="InterPro" id="IPR011712">
    <property type="entry name" value="Sig_transdc_His_kin_sub3_dim/P"/>
</dbReference>
<dbReference type="GO" id="GO:0000155">
    <property type="term" value="F:phosphorelay sensor kinase activity"/>
    <property type="evidence" value="ECO:0007669"/>
    <property type="project" value="InterPro"/>
</dbReference>
<evidence type="ECO:0000259" key="12">
    <source>
        <dbReference type="Pfam" id="PF02518"/>
    </source>
</evidence>
<gene>
    <name evidence="14" type="ORF">KSF_101240</name>
</gene>
<reference evidence="14" key="1">
    <citation type="submission" date="2020-10" db="EMBL/GenBank/DDBJ databases">
        <title>Taxonomic study of unclassified bacteria belonging to the class Ktedonobacteria.</title>
        <authorList>
            <person name="Yabe S."/>
            <person name="Wang C.M."/>
            <person name="Zheng Y."/>
            <person name="Sakai Y."/>
            <person name="Cavaletti L."/>
            <person name="Monciardini P."/>
            <person name="Donadio S."/>
        </authorList>
    </citation>
    <scope>NUCLEOTIDE SEQUENCE</scope>
    <source>
        <strain evidence="14">ID150040</strain>
    </source>
</reference>
<dbReference type="PANTHER" id="PTHR24421:SF10">
    <property type="entry name" value="NITRATE_NITRITE SENSOR PROTEIN NARQ"/>
    <property type="match status" value="1"/>
</dbReference>
<keyword evidence="11" id="KW-1133">Transmembrane helix</keyword>
<organism evidence="14 15">
    <name type="scientific">Reticulibacter mediterranei</name>
    <dbReference type="NCBI Taxonomy" id="2778369"/>
    <lineage>
        <taxon>Bacteria</taxon>
        <taxon>Bacillati</taxon>
        <taxon>Chloroflexota</taxon>
        <taxon>Ktedonobacteria</taxon>
        <taxon>Ktedonobacterales</taxon>
        <taxon>Reticulibacteraceae</taxon>
        <taxon>Reticulibacter</taxon>
    </lineage>
</organism>
<protein>
    <recommendedName>
        <fullName evidence="2">histidine kinase</fullName>
        <ecNumber evidence="2">2.7.13.3</ecNumber>
    </recommendedName>
</protein>
<feature type="transmembrane region" description="Helical" evidence="11">
    <location>
        <begin position="54"/>
        <end position="72"/>
    </location>
</feature>
<feature type="transmembrane region" description="Helical" evidence="11">
    <location>
        <begin position="84"/>
        <end position="107"/>
    </location>
</feature>
<dbReference type="Pfam" id="PF07730">
    <property type="entry name" value="HisKA_3"/>
    <property type="match status" value="1"/>
</dbReference>
<feature type="domain" description="Signal transduction histidine kinase subgroup 3 dimerisation and phosphoacceptor" evidence="13">
    <location>
        <begin position="222"/>
        <end position="287"/>
    </location>
</feature>
<keyword evidence="8" id="KW-0902">Two-component regulatory system</keyword>
<feature type="transmembrane region" description="Helical" evidence="11">
    <location>
        <begin position="127"/>
        <end position="145"/>
    </location>
</feature>
<dbReference type="Pfam" id="PF02518">
    <property type="entry name" value="HATPase_c"/>
    <property type="match status" value="1"/>
</dbReference>
<evidence type="ECO:0000256" key="4">
    <source>
        <dbReference type="ARBA" id="ARBA00022679"/>
    </source>
</evidence>
<dbReference type="GO" id="GO:0046983">
    <property type="term" value="F:protein dimerization activity"/>
    <property type="evidence" value="ECO:0007669"/>
    <property type="project" value="InterPro"/>
</dbReference>
<comment type="caution">
    <text evidence="14">The sequence shown here is derived from an EMBL/GenBank/DDBJ whole genome shotgun (WGS) entry which is preliminary data.</text>
</comment>
<evidence type="ECO:0000256" key="8">
    <source>
        <dbReference type="ARBA" id="ARBA00023012"/>
    </source>
</evidence>
<comment type="catalytic activity">
    <reaction evidence="1">
        <text>ATP + protein L-histidine = ADP + protein N-phospho-L-histidine.</text>
        <dbReference type="EC" id="2.7.13.3"/>
    </reaction>
</comment>
<dbReference type="AlphaFoldDB" id="A0A8J3ISP2"/>
<keyword evidence="6 14" id="KW-0418">Kinase</keyword>
<sequence length="447" mass="50905">MMYIKRDLQIRREDGASVLREFFAVAYLNGSATFVYLIGLIFGLYVLIRYADWWRIPFFMAMILLLFLLDYLEYRRYGDKPPASAAVLILCLRFLCTTVAALLPPGYMIVLYLSFPYRSTLYFGPKAGYAVATLIILVSIGFLLFDLHVSHRIIITDGDTYFIGLCIWVVLKAQSFRREREAQQREYQSRIRAEELLEEVRHSHHQLSIYTEQIATLATIEERNRVAREIHDGLGHSLTAIHLQLEKALTYYSADSQVALQSVRDARDVAREALQEVRRSVRALRTEEQPFSCTHEIEQLGAQLRQHGLTVDFVATGREEVFSRRVLTTLYRIAQEACTNIQRHARANNVQISLDFGSQSALLQVSDDGIGFDTSRLEWEGGNKQSYGILGMQERLRLVNGVLQIESIPGQGTQLTATISKQGKDDLEVKRPLITERREGGTDGTGK</sequence>
<feature type="region of interest" description="Disordered" evidence="10">
    <location>
        <begin position="426"/>
        <end position="447"/>
    </location>
</feature>
<name>A0A8J3ISP2_9CHLR</name>
<dbReference type="Gene3D" id="3.30.565.10">
    <property type="entry name" value="Histidine kinase-like ATPase, C-terminal domain"/>
    <property type="match status" value="1"/>
</dbReference>
<keyword evidence="9" id="KW-0175">Coiled coil</keyword>
<feature type="coiled-coil region" evidence="9">
    <location>
        <begin position="260"/>
        <end position="287"/>
    </location>
</feature>
<keyword evidence="15" id="KW-1185">Reference proteome</keyword>
<keyword evidence="4" id="KW-0808">Transferase</keyword>
<dbReference type="InterPro" id="IPR003594">
    <property type="entry name" value="HATPase_dom"/>
</dbReference>
<keyword evidence="7" id="KW-0067">ATP-binding</keyword>
<dbReference type="Proteomes" id="UP000597444">
    <property type="component" value="Unassembled WGS sequence"/>
</dbReference>
<evidence type="ECO:0000256" key="7">
    <source>
        <dbReference type="ARBA" id="ARBA00022840"/>
    </source>
</evidence>
<proteinExistence type="predicted"/>
<dbReference type="InterPro" id="IPR050482">
    <property type="entry name" value="Sensor_HK_TwoCompSys"/>
</dbReference>
<dbReference type="EMBL" id="BNJK01000002">
    <property type="protein sequence ID" value="GHP00077.1"/>
    <property type="molecule type" value="Genomic_DNA"/>
</dbReference>
<dbReference type="InterPro" id="IPR036890">
    <property type="entry name" value="HATPase_C_sf"/>
</dbReference>
<feature type="transmembrane region" description="Helical" evidence="11">
    <location>
        <begin position="21"/>
        <end position="48"/>
    </location>
</feature>
<evidence type="ECO:0000256" key="10">
    <source>
        <dbReference type="SAM" id="MobiDB-lite"/>
    </source>
</evidence>
<dbReference type="CDD" id="cd16917">
    <property type="entry name" value="HATPase_UhpB-NarQ-NarX-like"/>
    <property type="match status" value="1"/>
</dbReference>
<evidence type="ECO:0000256" key="2">
    <source>
        <dbReference type="ARBA" id="ARBA00012438"/>
    </source>
</evidence>
<evidence type="ECO:0000313" key="14">
    <source>
        <dbReference type="EMBL" id="GHP00077.1"/>
    </source>
</evidence>
<evidence type="ECO:0000256" key="9">
    <source>
        <dbReference type="SAM" id="Coils"/>
    </source>
</evidence>
<evidence type="ECO:0000313" key="15">
    <source>
        <dbReference type="Proteomes" id="UP000597444"/>
    </source>
</evidence>
<keyword evidence="5" id="KW-0547">Nucleotide-binding</keyword>
<dbReference type="EC" id="2.7.13.3" evidence="2"/>
<keyword evidence="11" id="KW-0812">Transmembrane</keyword>
<evidence type="ECO:0000259" key="13">
    <source>
        <dbReference type="Pfam" id="PF07730"/>
    </source>
</evidence>